<evidence type="ECO:0000256" key="7">
    <source>
        <dbReference type="ARBA" id="ARBA00023136"/>
    </source>
</evidence>
<protein>
    <recommendedName>
        <fullName evidence="4 10">Mannan endo-1,6-alpha-mannosidase</fullName>
        <ecNumber evidence="4 10">3.2.1.101</ecNumber>
    </recommendedName>
</protein>
<dbReference type="GO" id="GO:0009272">
    <property type="term" value="P:fungal-type cell wall biogenesis"/>
    <property type="evidence" value="ECO:0007669"/>
    <property type="project" value="TreeGrafter"/>
</dbReference>
<dbReference type="PANTHER" id="PTHR12145">
    <property type="entry name" value="MANNAN ENDO-1,6-ALPHA-MANNOSIDASE DCW1"/>
    <property type="match status" value="1"/>
</dbReference>
<evidence type="ECO:0000256" key="1">
    <source>
        <dbReference type="ARBA" id="ARBA00001452"/>
    </source>
</evidence>
<evidence type="ECO:0000256" key="2">
    <source>
        <dbReference type="ARBA" id="ARBA00004308"/>
    </source>
</evidence>
<dbReference type="PIRSF" id="PIRSF016302">
    <property type="entry name" value="Man_a_manosd"/>
    <property type="match status" value="1"/>
</dbReference>
<keyword evidence="9 10" id="KW-0326">Glycosidase</keyword>
<keyword evidence="5 12" id="KW-0732">Signal</keyword>
<comment type="similarity">
    <text evidence="3 10">Belongs to the glycosyl hydrolase 76 family.</text>
</comment>
<evidence type="ECO:0000256" key="8">
    <source>
        <dbReference type="ARBA" id="ARBA00023180"/>
    </source>
</evidence>
<dbReference type="FunFam" id="1.50.10.20:FF:000006">
    <property type="entry name" value="Mannan endo-1,6-alpha-mannosidase"/>
    <property type="match status" value="1"/>
</dbReference>
<keyword evidence="6 10" id="KW-0378">Hydrolase</keyword>
<dbReference type="InterPro" id="IPR014480">
    <property type="entry name" value="Mannan-1_6-alpha_mannosidase"/>
</dbReference>
<feature type="transmembrane region" description="Helical" evidence="11">
    <location>
        <begin position="438"/>
        <end position="460"/>
    </location>
</feature>
<dbReference type="GO" id="GO:0016052">
    <property type="term" value="P:carbohydrate catabolic process"/>
    <property type="evidence" value="ECO:0007669"/>
    <property type="project" value="InterPro"/>
</dbReference>
<comment type="catalytic activity">
    <reaction evidence="1 10">
        <text>Random hydrolysis of (1-&gt;6)-alpha-D-mannosidic linkages in unbranched (1-&gt;6)-mannans.</text>
        <dbReference type="EC" id="3.2.1.101"/>
    </reaction>
</comment>
<comment type="subcellular location">
    <subcellularLocation>
        <location evidence="2">Endomembrane system</location>
    </subcellularLocation>
</comment>
<dbReference type="InterPro" id="IPR008928">
    <property type="entry name" value="6-hairpin_glycosidase_sf"/>
</dbReference>
<dbReference type="EC" id="3.2.1.101" evidence="4 10"/>
<dbReference type="SUPFAM" id="SSF48208">
    <property type="entry name" value="Six-hairpin glycosidases"/>
    <property type="match status" value="1"/>
</dbReference>
<accession>A0AA39GBM7</accession>
<organism evidence="13 14">
    <name type="scientific">Sarocladium strictum</name>
    <name type="common">Black bundle disease fungus</name>
    <name type="synonym">Acremonium strictum</name>
    <dbReference type="NCBI Taxonomy" id="5046"/>
    <lineage>
        <taxon>Eukaryota</taxon>
        <taxon>Fungi</taxon>
        <taxon>Dikarya</taxon>
        <taxon>Ascomycota</taxon>
        <taxon>Pezizomycotina</taxon>
        <taxon>Sordariomycetes</taxon>
        <taxon>Hypocreomycetidae</taxon>
        <taxon>Hypocreales</taxon>
        <taxon>Sarocladiaceae</taxon>
        <taxon>Sarocladium</taxon>
    </lineage>
</organism>
<reference evidence="13" key="1">
    <citation type="submission" date="2022-10" db="EMBL/GenBank/DDBJ databases">
        <title>Determination and structural analysis of whole genome sequence of Sarocladium strictum F4-1.</title>
        <authorList>
            <person name="Hu L."/>
            <person name="Jiang Y."/>
        </authorList>
    </citation>
    <scope>NUCLEOTIDE SEQUENCE</scope>
    <source>
        <strain evidence="13">F4-1</strain>
    </source>
</reference>
<evidence type="ECO:0000256" key="12">
    <source>
        <dbReference type="SAM" id="SignalP"/>
    </source>
</evidence>
<sequence length="464" mass="51132">MTSLLRGLTVGLGLLGGVAQGLNIDWESDASIKEAAATVAFGLAKFYTGNNTGDNPGQLPAPHYWWEAGAMFGTFIDYWDMTGDESYNKITMQALLHQAGPDRDYMPENQTLQMGNDDQGFWTMAAMSAAEKAFPDPPEDEPQWLALAQACFNEWVSRWDTEHCGGGLRWQIFPFNNGYDYKNTISNGCFFNVAARLARYTGNETYAEWAEKVWDWQRETGLINDNFQVFDGRHALEGGGCGKIDTIEWTYNAGIYLHGVSALYNLTESDKWRQATAGILKNSMSRFFLNDILYEQFCERGEVCNQDQRTFKGYLLRWLAAAWQMAPFAREQIRPLIRKAGVAAAASCVGPVMDRFAGHDGTACGFSWLADQFGAFDGKVGVGEQMNALDAIMYNLLEDANPPVTADNGGTSRGNVDGGVSDDSKTPTLRAITMADKVGAGFLTALMVAGMLGFSAYLIMEGKY</sequence>
<dbReference type="GO" id="GO:0008496">
    <property type="term" value="F:mannan endo-1,6-alpha-mannosidase activity"/>
    <property type="evidence" value="ECO:0007669"/>
    <property type="project" value="UniProtKB-UniRule"/>
</dbReference>
<feature type="chain" id="PRO_5041364698" description="Mannan endo-1,6-alpha-mannosidase" evidence="12">
    <location>
        <begin position="22"/>
        <end position="464"/>
    </location>
</feature>
<evidence type="ECO:0000256" key="3">
    <source>
        <dbReference type="ARBA" id="ARBA00009699"/>
    </source>
</evidence>
<evidence type="ECO:0000313" key="13">
    <source>
        <dbReference type="EMBL" id="KAK0383589.1"/>
    </source>
</evidence>
<evidence type="ECO:0000256" key="5">
    <source>
        <dbReference type="ARBA" id="ARBA00022729"/>
    </source>
</evidence>
<evidence type="ECO:0000313" key="14">
    <source>
        <dbReference type="Proteomes" id="UP001175261"/>
    </source>
</evidence>
<evidence type="ECO:0000256" key="9">
    <source>
        <dbReference type="ARBA" id="ARBA00023295"/>
    </source>
</evidence>
<comment type="caution">
    <text evidence="13">The sequence shown here is derived from an EMBL/GenBank/DDBJ whole genome shotgun (WGS) entry which is preliminary data.</text>
</comment>
<evidence type="ECO:0000256" key="10">
    <source>
        <dbReference type="PIRNR" id="PIRNR016302"/>
    </source>
</evidence>
<keyword evidence="8" id="KW-0325">Glycoprotein</keyword>
<evidence type="ECO:0000256" key="11">
    <source>
        <dbReference type="SAM" id="Phobius"/>
    </source>
</evidence>
<dbReference type="Pfam" id="PF03663">
    <property type="entry name" value="Glyco_hydro_76"/>
    <property type="match status" value="1"/>
</dbReference>
<dbReference type="EMBL" id="JAPDFR010000009">
    <property type="protein sequence ID" value="KAK0383589.1"/>
    <property type="molecule type" value="Genomic_DNA"/>
</dbReference>
<feature type="signal peptide" evidence="12">
    <location>
        <begin position="1"/>
        <end position="21"/>
    </location>
</feature>
<dbReference type="Proteomes" id="UP001175261">
    <property type="component" value="Unassembled WGS sequence"/>
</dbReference>
<keyword evidence="11" id="KW-0812">Transmembrane</keyword>
<keyword evidence="7 11" id="KW-0472">Membrane</keyword>
<dbReference type="Gene3D" id="1.50.10.20">
    <property type="match status" value="1"/>
</dbReference>
<gene>
    <name evidence="13" type="ORF">NLU13_9500</name>
</gene>
<dbReference type="PANTHER" id="PTHR12145:SF41">
    <property type="entry name" value="MANNAN ENDO-1,6-ALPHA-MANNOSIDASE"/>
    <property type="match status" value="1"/>
</dbReference>
<dbReference type="GO" id="GO:0012505">
    <property type="term" value="C:endomembrane system"/>
    <property type="evidence" value="ECO:0007669"/>
    <property type="project" value="UniProtKB-SubCell"/>
</dbReference>
<dbReference type="AlphaFoldDB" id="A0AA39GBM7"/>
<proteinExistence type="inferred from homology"/>
<keyword evidence="14" id="KW-1185">Reference proteome</keyword>
<evidence type="ECO:0000256" key="6">
    <source>
        <dbReference type="ARBA" id="ARBA00022801"/>
    </source>
</evidence>
<keyword evidence="11" id="KW-1133">Transmembrane helix</keyword>
<dbReference type="InterPro" id="IPR005198">
    <property type="entry name" value="Glyco_hydro_76"/>
</dbReference>
<evidence type="ECO:0000256" key="4">
    <source>
        <dbReference type="ARBA" id="ARBA00012350"/>
    </source>
</evidence>
<name>A0AA39GBM7_SARSR</name>